<sequence length="127" mass="13485">MGPPNSDLVASTADNDTAVVPNEINGFKRLDIPSDGYSAGRSLFPGRVMAGYNAELDEYDADSWASHIVEKCRSFGGATTAVSYSAINSGHTGGRFWFGYAFSGGDTTVADFEKDDAVHGLRVYTSS</sequence>
<name>A0ACB7IRX7_PLECO</name>
<accession>A0ACB7IRX7</accession>
<evidence type="ECO:0000313" key="1">
    <source>
        <dbReference type="EMBL" id="KAG9220273.1"/>
    </source>
</evidence>
<evidence type="ECO:0000313" key="2">
    <source>
        <dbReference type="Proteomes" id="UP000824881"/>
    </source>
</evidence>
<keyword evidence="2" id="KW-1185">Reference proteome</keyword>
<gene>
    <name evidence="1" type="ORF">CCMSSC00406_0006338</name>
</gene>
<dbReference type="Proteomes" id="UP000824881">
    <property type="component" value="Unassembled WGS sequence"/>
</dbReference>
<dbReference type="EMBL" id="WQMT02000007">
    <property type="protein sequence ID" value="KAG9220273.1"/>
    <property type="molecule type" value="Genomic_DNA"/>
</dbReference>
<proteinExistence type="predicted"/>
<protein>
    <submittedName>
        <fullName evidence="1">Uncharacterized protein</fullName>
    </submittedName>
</protein>
<comment type="caution">
    <text evidence="1">The sequence shown here is derived from an EMBL/GenBank/DDBJ whole genome shotgun (WGS) entry which is preliminary data.</text>
</comment>
<reference evidence="1 2" key="1">
    <citation type="journal article" date="2021" name="Appl. Environ. Microbiol.">
        <title>Genetic linkage and physical mapping for an oyster mushroom Pleurotus cornucopiae and QTL analysis for the trait cap color.</title>
        <authorList>
            <person name="Zhang Y."/>
            <person name="Gao W."/>
            <person name="Sonnenberg A."/>
            <person name="Chen Q."/>
            <person name="Zhang J."/>
            <person name="Huang C."/>
        </authorList>
    </citation>
    <scope>NUCLEOTIDE SEQUENCE [LARGE SCALE GENOMIC DNA]</scope>
    <source>
        <strain evidence="1">CCMSSC00406</strain>
    </source>
</reference>
<organism evidence="1 2">
    <name type="scientific">Pleurotus cornucopiae</name>
    <name type="common">Cornucopia mushroom</name>
    <dbReference type="NCBI Taxonomy" id="5321"/>
    <lineage>
        <taxon>Eukaryota</taxon>
        <taxon>Fungi</taxon>
        <taxon>Dikarya</taxon>
        <taxon>Basidiomycota</taxon>
        <taxon>Agaricomycotina</taxon>
        <taxon>Agaricomycetes</taxon>
        <taxon>Agaricomycetidae</taxon>
        <taxon>Agaricales</taxon>
        <taxon>Pleurotineae</taxon>
        <taxon>Pleurotaceae</taxon>
        <taxon>Pleurotus</taxon>
    </lineage>
</organism>